<dbReference type="RefSeq" id="WP_201246267.1">
    <property type="nucleotide sequence ID" value="NZ_NHSF01000065.1"/>
</dbReference>
<keyword evidence="3" id="KW-1185">Reference proteome</keyword>
<dbReference type="Pfam" id="PF12760">
    <property type="entry name" value="Zn_ribbon_IS1595"/>
    <property type="match status" value="1"/>
</dbReference>
<proteinExistence type="predicted"/>
<organism evidence="2 3">
    <name type="scientific">Halochromatium salexigens</name>
    <name type="common">Chromatium salexigens</name>
    <dbReference type="NCBI Taxonomy" id="49447"/>
    <lineage>
        <taxon>Bacteria</taxon>
        <taxon>Pseudomonadati</taxon>
        <taxon>Pseudomonadota</taxon>
        <taxon>Gammaproteobacteria</taxon>
        <taxon>Chromatiales</taxon>
        <taxon>Chromatiaceae</taxon>
        <taxon>Halochromatium</taxon>
    </lineage>
</organism>
<dbReference type="PANTHER" id="PTHR33293:SF1">
    <property type="entry name" value="INSERTION ELEMENT IS1 1 PROTEIN INSB-RELATED"/>
    <property type="match status" value="1"/>
</dbReference>
<dbReference type="SMART" id="SM01126">
    <property type="entry name" value="DDE_Tnp_IS1595"/>
    <property type="match status" value="1"/>
</dbReference>
<evidence type="ECO:0000313" key="2">
    <source>
        <dbReference type="EMBL" id="MBK5931426.1"/>
    </source>
</evidence>
<accession>A0AAJ0XGT0</accession>
<protein>
    <submittedName>
        <fullName evidence="2">DDE transposase</fullName>
    </submittedName>
</protein>
<gene>
    <name evidence="2" type="ORF">CCR82_13085</name>
</gene>
<reference evidence="2" key="2">
    <citation type="journal article" date="2020" name="Microorganisms">
        <title>Osmotic Adaptation and Compatible Solute Biosynthesis of Phototrophic Bacteria as Revealed from Genome Analyses.</title>
        <authorList>
            <person name="Imhoff J.F."/>
            <person name="Rahn T."/>
            <person name="Kunzel S."/>
            <person name="Keller A."/>
            <person name="Neulinger S.C."/>
        </authorList>
    </citation>
    <scope>NUCLEOTIDE SEQUENCE</scope>
    <source>
        <strain evidence="2">DSM 4395</strain>
    </source>
</reference>
<dbReference type="EMBL" id="NHSF01000065">
    <property type="protein sequence ID" value="MBK5931426.1"/>
    <property type="molecule type" value="Genomic_DNA"/>
</dbReference>
<dbReference type="InterPro" id="IPR024442">
    <property type="entry name" value="Transposase_Zn_ribbon"/>
</dbReference>
<feature type="domain" description="ISXO2-like transposase" evidence="1">
    <location>
        <begin position="124"/>
        <end position="289"/>
    </location>
</feature>
<dbReference type="AlphaFoldDB" id="A0AAJ0XGT0"/>
<dbReference type="InterPro" id="IPR051354">
    <property type="entry name" value="Transposase_27_IS1"/>
</dbReference>
<dbReference type="Proteomes" id="UP001296967">
    <property type="component" value="Unassembled WGS sequence"/>
</dbReference>
<dbReference type="PANTHER" id="PTHR33293">
    <property type="entry name" value="INSERTION ELEMENT IS1 1 PROTEIN INSB-RELATED"/>
    <property type="match status" value="1"/>
</dbReference>
<sequence length="316" mass="36465">MCRLNDLLDEEKCYDEVRRIRWPYVVDCPRCGSNKVVKRGRNHRHRACRRYTCRNCEKRFDDLTGTIFMGRHQPLSVWFSYLYLMGLNQSNLQIAEELGLNESDGQWMAEQLREGIVKRRRTVRLSGKVECDEVYIVAGHKGRADRIVGRPPRRRRLKGAPGRGTLAKDKPPIVGMIERGGEVRIVMLADVKQRTIRPLIAETIEPGTLINTDEYVIDDALPAWGYPRKSVCHGRGEYARDEDGDGFHEVHVNTMEGFWSLLRSWLRPHRGLSQEKFPLYLGFFEFVHNVRQRGRALLGALLGTLLQPEACPQNPQ</sequence>
<dbReference type="NCBIfam" id="NF033547">
    <property type="entry name" value="transpos_IS1595"/>
    <property type="match status" value="1"/>
</dbReference>
<dbReference type="InterPro" id="IPR024445">
    <property type="entry name" value="Tnp_ISXO2-like"/>
</dbReference>
<evidence type="ECO:0000313" key="3">
    <source>
        <dbReference type="Proteomes" id="UP001296967"/>
    </source>
</evidence>
<name>A0AAJ0XGT0_HALSE</name>
<evidence type="ECO:0000259" key="1">
    <source>
        <dbReference type="SMART" id="SM01126"/>
    </source>
</evidence>
<dbReference type="Pfam" id="PF12762">
    <property type="entry name" value="DDE_Tnp_IS1595"/>
    <property type="match status" value="1"/>
</dbReference>
<reference evidence="2" key="1">
    <citation type="submission" date="2017-05" db="EMBL/GenBank/DDBJ databases">
        <authorList>
            <person name="Imhoff J.F."/>
            <person name="Rahn T."/>
            <person name="Kuenzel S."/>
            <person name="Neulinger S.C."/>
        </authorList>
    </citation>
    <scope>NUCLEOTIDE SEQUENCE</scope>
    <source>
        <strain evidence="2">DSM 4395</strain>
    </source>
</reference>
<comment type="caution">
    <text evidence="2">The sequence shown here is derived from an EMBL/GenBank/DDBJ whole genome shotgun (WGS) entry which is preliminary data.</text>
</comment>